<dbReference type="GO" id="GO:0006605">
    <property type="term" value="P:protein targeting"/>
    <property type="evidence" value="ECO:0007669"/>
    <property type="project" value="UniProtKB-UniRule"/>
</dbReference>
<feature type="transmembrane region" description="Helical" evidence="9">
    <location>
        <begin position="54"/>
        <end position="76"/>
    </location>
</feature>
<dbReference type="PATRIC" id="fig|13035.3.peg.1591"/>
<evidence type="ECO:0000256" key="1">
    <source>
        <dbReference type="ARBA" id="ARBA00004370"/>
    </source>
</evidence>
<keyword evidence="6 9" id="KW-1133">Transmembrane helix</keyword>
<comment type="similarity">
    <text evidence="9">Belongs to the SecE/SEC61-gamma family.</text>
</comment>
<evidence type="ECO:0000256" key="5">
    <source>
        <dbReference type="ARBA" id="ARBA00022927"/>
    </source>
</evidence>
<evidence type="ECO:0000313" key="10">
    <source>
        <dbReference type="EMBL" id="AFZ50111.1"/>
    </source>
</evidence>
<keyword evidence="2 9" id="KW-0813">Transport</keyword>
<evidence type="ECO:0000256" key="6">
    <source>
        <dbReference type="ARBA" id="ARBA00022989"/>
    </source>
</evidence>
<dbReference type="KEGG" id="dsl:Dacsa_1420"/>
<evidence type="ECO:0000256" key="7">
    <source>
        <dbReference type="ARBA" id="ARBA00023010"/>
    </source>
</evidence>
<accession>K9YT45</accession>
<dbReference type="RefSeq" id="WP_015229115.1">
    <property type="nucleotide sequence ID" value="NC_019780.1"/>
</dbReference>
<evidence type="ECO:0000256" key="2">
    <source>
        <dbReference type="ARBA" id="ARBA00022448"/>
    </source>
</evidence>
<dbReference type="NCBIfam" id="TIGR00964">
    <property type="entry name" value="secE_bact"/>
    <property type="match status" value="1"/>
</dbReference>
<dbReference type="Proteomes" id="UP000010482">
    <property type="component" value="Chromosome"/>
</dbReference>
<dbReference type="GO" id="GO:0008320">
    <property type="term" value="F:protein transmembrane transporter activity"/>
    <property type="evidence" value="ECO:0007669"/>
    <property type="project" value="UniProtKB-UniRule"/>
</dbReference>
<dbReference type="OrthoDB" id="532376at2"/>
<dbReference type="HAMAP" id="MF_00422">
    <property type="entry name" value="SecE"/>
    <property type="match status" value="1"/>
</dbReference>
<evidence type="ECO:0000256" key="4">
    <source>
        <dbReference type="ARBA" id="ARBA00022692"/>
    </source>
</evidence>
<comment type="function">
    <text evidence="9">Essential subunit of the Sec protein translocation channel SecYEG. Clamps together the 2 halves of SecY. May contact the channel plug during translocation.</text>
</comment>
<evidence type="ECO:0000313" key="11">
    <source>
        <dbReference type="Proteomes" id="UP000010482"/>
    </source>
</evidence>
<dbReference type="GO" id="GO:0043952">
    <property type="term" value="P:protein transport by the Sec complex"/>
    <property type="evidence" value="ECO:0007669"/>
    <property type="project" value="UniProtKB-UniRule"/>
</dbReference>
<name>K9YT45_DACS8</name>
<organism evidence="10 11">
    <name type="scientific">Dactylococcopsis salina (strain PCC 8305)</name>
    <name type="common">Myxobactron salinum</name>
    <dbReference type="NCBI Taxonomy" id="13035"/>
    <lineage>
        <taxon>Bacteria</taxon>
        <taxon>Bacillati</taxon>
        <taxon>Cyanobacteriota</taxon>
        <taxon>Cyanophyceae</taxon>
        <taxon>Nodosilineales</taxon>
        <taxon>Cymatolegaceae</taxon>
        <taxon>Dactylococcopsis</taxon>
    </lineage>
</organism>
<dbReference type="Pfam" id="PF00584">
    <property type="entry name" value="SecE"/>
    <property type="match status" value="1"/>
</dbReference>
<dbReference type="PANTHER" id="PTHR33910">
    <property type="entry name" value="PROTEIN TRANSLOCASE SUBUNIT SECE"/>
    <property type="match status" value="1"/>
</dbReference>
<proteinExistence type="inferred from homology"/>
<protein>
    <recommendedName>
        <fullName evidence="9">Protein translocase subunit SecE</fullName>
    </recommendedName>
</protein>
<dbReference type="EMBL" id="CP003944">
    <property type="protein sequence ID" value="AFZ50111.1"/>
    <property type="molecule type" value="Genomic_DNA"/>
</dbReference>
<dbReference type="AlphaFoldDB" id="K9YT45"/>
<dbReference type="InterPro" id="IPR001901">
    <property type="entry name" value="Translocase_SecE/Sec61-g"/>
</dbReference>
<dbReference type="PANTHER" id="PTHR33910:SF1">
    <property type="entry name" value="PROTEIN TRANSLOCASE SUBUNIT SECE"/>
    <property type="match status" value="1"/>
</dbReference>
<keyword evidence="8 9" id="KW-0472">Membrane</keyword>
<keyword evidence="7 9" id="KW-0811">Translocation</keyword>
<keyword evidence="5 9" id="KW-0653">Protein transport</keyword>
<dbReference type="GO" id="GO:0065002">
    <property type="term" value="P:intracellular protein transmembrane transport"/>
    <property type="evidence" value="ECO:0007669"/>
    <property type="project" value="UniProtKB-UniRule"/>
</dbReference>
<evidence type="ECO:0000256" key="8">
    <source>
        <dbReference type="ARBA" id="ARBA00023136"/>
    </source>
</evidence>
<keyword evidence="9" id="KW-0997">Cell inner membrane</keyword>
<keyword evidence="3 9" id="KW-1003">Cell membrane</keyword>
<dbReference type="InterPro" id="IPR038379">
    <property type="entry name" value="SecE_sf"/>
</dbReference>
<dbReference type="STRING" id="13035.Dacsa_1420"/>
<keyword evidence="4 9" id="KW-0812">Transmembrane</keyword>
<keyword evidence="11" id="KW-1185">Reference proteome</keyword>
<dbReference type="GO" id="GO:0031676">
    <property type="term" value="C:plasma membrane-derived thylakoid membrane"/>
    <property type="evidence" value="ECO:0007669"/>
    <property type="project" value="UniProtKB-SubCell"/>
</dbReference>
<dbReference type="GO" id="GO:0009306">
    <property type="term" value="P:protein secretion"/>
    <property type="evidence" value="ECO:0007669"/>
    <property type="project" value="UniProtKB-UniRule"/>
</dbReference>
<sequence>MAKKEQKKSNRPEVKVKEEQSSFDLAEFLKGTKEELGKIVWPSRKQLLSESAGVILMVTLVATIVYLFDNLFIWIAGKVFG</sequence>
<gene>
    <name evidence="9" type="primary">secE</name>
    <name evidence="10" type="ORF">Dacsa_1420</name>
</gene>
<dbReference type="InterPro" id="IPR005807">
    <property type="entry name" value="SecE_bac"/>
</dbReference>
<comment type="subcellular location">
    <subcellularLocation>
        <location evidence="9">Cell inner membrane</location>
        <topology evidence="9">Single-pass membrane protein</topology>
    </subcellularLocation>
    <subcellularLocation>
        <location evidence="9">Cellular thylakoid membrane</location>
        <topology evidence="9">Single-pass membrane protein</topology>
    </subcellularLocation>
    <subcellularLocation>
        <location evidence="1">Membrane</location>
    </subcellularLocation>
</comment>
<comment type="subunit">
    <text evidence="9">Component of the Sec protein translocase complex. Heterotrimer consisting of SecY, SecE and SecG subunits. The heterotrimers can form oligomers, although 1 heterotrimer is thought to be able to translocate proteins. Interacts with the ribosome. Interacts with SecDF, and other proteins may be involved. Interacts with SecA.</text>
</comment>
<keyword evidence="9" id="KW-0793">Thylakoid</keyword>
<evidence type="ECO:0000256" key="3">
    <source>
        <dbReference type="ARBA" id="ARBA00022475"/>
    </source>
</evidence>
<reference evidence="10" key="1">
    <citation type="submission" date="2012-04" db="EMBL/GenBank/DDBJ databases">
        <title>Finished genome of Dactylococcopsis salina PCC 8305.</title>
        <authorList>
            <consortium name="US DOE Joint Genome Institute"/>
            <person name="Gugger M."/>
            <person name="Coursin T."/>
            <person name="Rippka R."/>
            <person name="Tandeau De Marsac N."/>
            <person name="Huntemann M."/>
            <person name="Wei C.-L."/>
            <person name="Han J."/>
            <person name="Detter J.C."/>
            <person name="Han C."/>
            <person name="Tapia R."/>
            <person name="Daligault H."/>
            <person name="Chen A."/>
            <person name="Krypides N."/>
            <person name="Mavromatis K."/>
            <person name="Markowitz V."/>
            <person name="Szeto E."/>
            <person name="Ivanova N."/>
            <person name="Ovchinnikova G."/>
            <person name="Pagani I."/>
            <person name="Pati A."/>
            <person name="Goodwin L."/>
            <person name="Peters L."/>
            <person name="Pitluck S."/>
            <person name="Woyke T."/>
            <person name="Kerfeld C."/>
        </authorList>
    </citation>
    <scope>NUCLEOTIDE SEQUENCE [LARGE SCALE GENOMIC DNA]</scope>
    <source>
        <strain evidence="10">PCC 8305</strain>
    </source>
</reference>
<evidence type="ECO:0000256" key="9">
    <source>
        <dbReference type="HAMAP-Rule" id="MF_00422"/>
    </source>
</evidence>
<dbReference type="Gene3D" id="1.20.5.1030">
    <property type="entry name" value="Preprotein translocase secy subunit"/>
    <property type="match status" value="1"/>
</dbReference>
<dbReference type="HOGENOM" id="CLU_113663_2_0_3"/>
<dbReference type="eggNOG" id="COG0690">
    <property type="taxonomic scope" value="Bacteria"/>
</dbReference>